<accession>A0A7W7QGZ1</accession>
<dbReference type="EMBL" id="JACHJP010000001">
    <property type="protein sequence ID" value="MBB4913253.1"/>
    <property type="molecule type" value="Genomic_DNA"/>
</dbReference>
<comment type="caution">
    <text evidence="1">The sequence shown here is derived from an EMBL/GenBank/DDBJ whole genome shotgun (WGS) entry which is preliminary data.</text>
</comment>
<protein>
    <submittedName>
        <fullName evidence="1">Uncharacterized protein</fullName>
    </submittedName>
</protein>
<reference evidence="1 2" key="1">
    <citation type="submission" date="2020-08" db="EMBL/GenBank/DDBJ databases">
        <title>Genomic Encyclopedia of Type Strains, Phase III (KMG-III): the genomes of soil and plant-associated and newly described type strains.</title>
        <authorList>
            <person name="Whitman W."/>
        </authorList>
    </citation>
    <scope>NUCLEOTIDE SEQUENCE [LARGE SCALE GENOMIC DNA]</scope>
    <source>
        <strain evidence="1 2">CECT 8840</strain>
    </source>
</reference>
<keyword evidence="2" id="KW-1185">Reference proteome</keyword>
<name>A0A7W7QGZ1_9ACTN</name>
<proteinExistence type="predicted"/>
<evidence type="ECO:0000313" key="2">
    <source>
        <dbReference type="Proteomes" id="UP000552644"/>
    </source>
</evidence>
<organism evidence="1 2">
    <name type="scientific">Streptosporangium saharense</name>
    <dbReference type="NCBI Taxonomy" id="1706840"/>
    <lineage>
        <taxon>Bacteria</taxon>
        <taxon>Bacillati</taxon>
        <taxon>Actinomycetota</taxon>
        <taxon>Actinomycetes</taxon>
        <taxon>Streptosporangiales</taxon>
        <taxon>Streptosporangiaceae</taxon>
        <taxon>Streptosporangium</taxon>
    </lineage>
</organism>
<dbReference type="AlphaFoldDB" id="A0A7W7QGZ1"/>
<gene>
    <name evidence="1" type="ORF">FHS44_000325</name>
</gene>
<evidence type="ECO:0000313" key="1">
    <source>
        <dbReference type="EMBL" id="MBB4913253.1"/>
    </source>
</evidence>
<dbReference type="Proteomes" id="UP000552644">
    <property type="component" value="Unassembled WGS sequence"/>
</dbReference>
<sequence>MVQSPHRPREIGAVVVDVDDAPHIVNAQANIYL</sequence>